<sequence length="206" mass="22303">MSFLSLTTDAWNSIGTWIAAVGTVGATGMAVRSARQARTIAEQSRADALEVRREEAAAKKIDQASKICAWIGVPDATDWGPVSGDVVKLSNTSDQPVHSVIVYLVWVQGAAPRTGEKQEAHSRAHESSDINTMRAVVQVLPPGESELYFAEIESRPPQGVLGVELAFTDRAGVHWVRRAGTSELITLHNDPIKHYGISFPINYATL</sequence>
<name>A0A7G8P9H2_9MYCO</name>
<dbReference type="KEGG" id="mflu:HZU40_22510"/>
<accession>A0A7G8P9H2</accession>
<gene>
    <name evidence="1" type="ORF">HZU40_22510</name>
</gene>
<dbReference type="AlphaFoldDB" id="A0A7G8P9H2"/>
<dbReference type="Proteomes" id="UP000515498">
    <property type="component" value="Chromosome"/>
</dbReference>
<dbReference type="EMBL" id="CP059894">
    <property type="protein sequence ID" value="QNJ90988.1"/>
    <property type="molecule type" value="Genomic_DNA"/>
</dbReference>
<reference evidence="1 2" key="1">
    <citation type="submission" date="2020-07" db="EMBL/GenBank/DDBJ databases">
        <title>Draft genome sequence of four isobutane-metabolizing strains capable of cometabolically degrading diverse ether contaminants.</title>
        <authorList>
            <person name="Chen W."/>
            <person name="Faulkner N."/>
            <person name="Smith C."/>
            <person name="Hyman M."/>
        </authorList>
    </citation>
    <scope>NUCLEOTIDE SEQUENCE [LARGE SCALE GENOMIC DNA]</scope>
    <source>
        <strain evidence="1 2">2A</strain>
    </source>
</reference>
<evidence type="ECO:0000313" key="2">
    <source>
        <dbReference type="Proteomes" id="UP000515498"/>
    </source>
</evidence>
<evidence type="ECO:0000313" key="1">
    <source>
        <dbReference type="EMBL" id="QNJ90988.1"/>
    </source>
</evidence>
<organism evidence="1 2">
    <name type="scientific">Mycolicibacterium fluoranthenivorans</name>
    <dbReference type="NCBI Taxonomy" id="258505"/>
    <lineage>
        <taxon>Bacteria</taxon>
        <taxon>Bacillati</taxon>
        <taxon>Actinomycetota</taxon>
        <taxon>Actinomycetes</taxon>
        <taxon>Mycobacteriales</taxon>
        <taxon>Mycobacteriaceae</taxon>
        <taxon>Mycolicibacterium</taxon>
    </lineage>
</organism>
<proteinExistence type="predicted"/>
<dbReference type="RefSeq" id="WP_187095862.1">
    <property type="nucleotide sequence ID" value="NZ_CP059894.1"/>
</dbReference>
<protein>
    <submittedName>
        <fullName evidence="1">Uncharacterized protein</fullName>
    </submittedName>
</protein>